<dbReference type="EMBL" id="JBHMFC010000104">
    <property type="protein sequence ID" value="MFB9058116.1"/>
    <property type="molecule type" value="Genomic_DNA"/>
</dbReference>
<gene>
    <name evidence="3" type="ORF">ACFFU9_15335</name>
</gene>
<keyword evidence="1" id="KW-0597">Phosphoprotein</keyword>
<dbReference type="SUPFAM" id="SSF52172">
    <property type="entry name" value="CheY-like"/>
    <property type="match status" value="1"/>
</dbReference>
<feature type="modified residue" description="4-aspartylphosphate" evidence="1">
    <location>
        <position position="63"/>
    </location>
</feature>
<evidence type="ECO:0000313" key="3">
    <source>
        <dbReference type="EMBL" id="MFB9058116.1"/>
    </source>
</evidence>
<reference evidence="3 4" key="1">
    <citation type="submission" date="2024-09" db="EMBL/GenBank/DDBJ databases">
        <authorList>
            <person name="Sun Q."/>
            <person name="Mori K."/>
        </authorList>
    </citation>
    <scope>NUCLEOTIDE SEQUENCE [LARGE SCALE GENOMIC DNA]</scope>
    <source>
        <strain evidence="3 4">CECT 8622</strain>
    </source>
</reference>
<dbReference type="InterPro" id="IPR052893">
    <property type="entry name" value="TCS_response_regulator"/>
</dbReference>
<dbReference type="PANTHER" id="PTHR44520">
    <property type="entry name" value="RESPONSE REGULATOR RCP1-RELATED"/>
    <property type="match status" value="1"/>
</dbReference>
<name>A0ABV5FF81_9FLAO</name>
<dbReference type="InterPro" id="IPR011006">
    <property type="entry name" value="CheY-like_superfamily"/>
</dbReference>
<dbReference type="PROSITE" id="PS50110">
    <property type="entry name" value="RESPONSE_REGULATORY"/>
    <property type="match status" value="1"/>
</dbReference>
<dbReference type="PANTHER" id="PTHR44520:SF2">
    <property type="entry name" value="RESPONSE REGULATOR RCP1"/>
    <property type="match status" value="1"/>
</dbReference>
<sequence>MNKINITCIIDDDPIYQHLINKMMIKTDFSKSYIFYKNGKEALKGIKQRLENNSTIPDVILLDINMPVMDGWQFLDEVAKINTYEHIKILVISSSIDPRDIEKAKKNKLVIDYVLKPISLSKIKHIQDTLLNKTLS</sequence>
<protein>
    <submittedName>
        <fullName evidence="3">Response regulator</fullName>
    </submittedName>
</protein>
<evidence type="ECO:0000256" key="1">
    <source>
        <dbReference type="PROSITE-ProRule" id="PRU00169"/>
    </source>
</evidence>
<accession>A0ABV5FF81</accession>
<dbReference type="InterPro" id="IPR001789">
    <property type="entry name" value="Sig_transdc_resp-reg_receiver"/>
</dbReference>
<evidence type="ECO:0000259" key="2">
    <source>
        <dbReference type="PROSITE" id="PS50110"/>
    </source>
</evidence>
<dbReference type="RefSeq" id="WP_379862364.1">
    <property type="nucleotide sequence ID" value="NZ_JBHMFC010000104.1"/>
</dbReference>
<feature type="domain" description="Response regulatory" evidence="2">
    <location>
        <begin position="6"/>
        <end position="131"/>
    </location>
</feature>
<dbReference type="Gene3D" id="3.40.50.2300">
    <property type="match status" value="1"/>
</dbReference>
<dbReference type="SMART" id="SM00448">
    <property type="entry name" value="REC"/>
    <property type="match status" value="1"/>
</dbReference>
<proteinExistence type="predicted"/>
<comment type="caution">
    <text evidence="3">The sequence shown here is derived from an EMBL/GenBank/DDBJ whole genome shotgun (WGS) entry which is preliminary data.</text>
</comment>
<dbReference type="Proteomes" id="UP001589585">
    <property type="component" value="Unassembled WGS sequence"/>
</dbReference>
<organism evidence="3 4">
    <name type="scientific">Mariniflexile ostreae</name>
    <dbReference type="NCBI Taxonomy" id="1520892"/>
    <lineage>
        <taxon>Bacteria</taxon>
        <taxon>Pseudomonadati</taxon>
        <taxon>Bacteroidota</taxon>
        <taxon>Flavobacteriia</taxon>
        <taxon>Flavobacteriales</taxon>
        <taxon>Flavobacteriaceae</taxon>
        <taxon>Mariniflexile</taxon>
    </lineage>
</organism>
<evidence type="ECO:0000313" key="4">
    <source>
        <dbReference type="Proteomes" id="UP001589585"/>
    </source>
</evidence>
<dbReference type="Pfam" id="PF00072">
    <property type="entry name" value="Response_reg"/>
    <property type="match status" value="1"/>
</dbReference>
<keyword evidence="4" id="KW-1185">Reference proteome</keyword>